<dbReference type="AlphaFoldDB" id="A0A1E3XDF0"/>
<gene>
    <name evidence="1" type="ORF">SCARUB_01228</name>
</gene>
<dbReference type="NCBIfam" id="NF045581">
    <property type="entry name" value="PG0541_fam"/>
    <property type="match status" value="1"/>
</dbReference>
<dbReference type="SUPFAM" id="SSF54913">
    <property type="entry name" value="GlnB-like"/>
    <property type="match status" value="1"/>
</dbReference>
<dbReference type="Proteomes" id="UP000094056">
    <property type="component" value="Unassembled WGS sequence"/>
</dbReference>
<dbReference type="Pfam" id="PF00543">
    <property type="entry name" value="P-II"/>
    <property type="match status" value="1"/>
</dbReference>
<reference evidence="1 2" key="1">
    <citation type="submission" date="2016-07" db="EMBL/GenBank/DDBJ databases">
        <title>Draft genome of Scalindua rubra, obtained from a brine-seawater interface in the Red Sea, sheds light on salt adaptation in anammox bacteria.</title>
        <authorList>
            <person name="Speth D.R."/>
            <person name="Lagkouvardos I."/>
            <person name="Wang Y."/>
            <person name="Qian P.-Y."/>
            <person name="Dutilh B.E."/>
            <person name="Jetten M.S."/>
        </authorList>
    </citation>
    <scope>NUCLEOTIDE SEQUENCE [LARGE SCALE GENOMIC DNA]</scope>
    <source>
        <strain evidence="1">BSI-1</strain>
    </source>
</reference>
<dbReference type="InterPro" id="IPR011322">
    <property type="entry name" value="N-reg_PII-like_a/b"/>
</dbReference>
<evidence type="ECO:0000313" key="2">
    <source>
        <dbReference type="Proteomes" id="UP000094056"/>
    </source>
</evidence>
<dbReference type="PROSITE" id="PS51343">
    <property type="entry name" value="PII_GLNB_DOM"/>
    <property type="match status" value="1"/>
</dbReference>
<name>A0A1E3XDF0_9BACT</name>
<dbReference type="InterPro" id="IPR015867">
    <property type="entry name" value="N-reg_PII/ATP_PRibTrfase_C"/>
</dbReference>
<protein>
    <recommendedName>
        <fullName evidence="3">Nitrogen regulatory protein P-II</fullName>
    </recommendedName>
</protein>
<dbReference type="InterPro" id="IPR002187">
    <property type="entry name" value="N-reg_PII"/>
</dbReference>
<dbReference type="Gene3D" id="3.30.70.120">
    <property type="match status" value="1"/>
</dbReference>
<evidence type="ECO:0008006" key="3">
    <source>
        <dbReference type="Google" id="ProtNLM"/>
    </source>
</evidence>
<sequence length="96" mass="10700">MKKIEIVYDEVLEKQVLMLLRQRGIKNYTRLDNVKGVGSSGARFNDSVAPGINSMIIIVVEDDIVPMFISGLKRFKDRAGEQAGIKAIVTSVEEFV</sequence>
<accession>A0A1E3XDF0</accession>
<dbReference type="EMBL" id="MAYW01000023">
    <property type="protein sequence ID" value="ODS33628.1"/>
    <property type="molecule type" value="Genomic_DNA"/>
</dbReference>
<dbReference type="GO" id="GO:0006808">
    <property type="term" value="P:regulation of nitrogen utilization"/>
    <property type="evidence" value="ECO:0007669"/>
    <property type="project" value="InterPro"/>
</dbReference>
<comment type="caution">
    <text evidence="1">The sequence shown here is derived from an EMBL/GenBank/DDBJ whole genome shotgun (WGS) entry which is preliminary data.</text>
</comment>
<dbReference type="GO" id="GO:0030234">
    <property type="term" value="F:enzyme regulator activity"/>
    <property type="evidence" value="ECO:0007669"/>
    <property type="project" value="InterPro"/>
</dbReference>
<proteinExistence type="predicted"/>
<organism evidence="1 2">
    <name type="scientific">Candidatus Scalindua rubra</name>
    <dbReference type="NCBI Taxonomy" id="1872076"/>
    <lineage>
        <taxon>Bacteria</taxon>
        <taxon>Pseudomonadati</taxon>
        <taxon>Planctomycetota</taxon>
        <taxon>Candidatus Brocadiia</taxon>
        <taxon>Candidatus Brocadiales</taxon>
        <taxon>Candidatus Scalinduaceae</taxon>
        <taxon>Candidatus Scalindua</taxon>
    </lineage>
</organism>
<evidence type="ECO:0000313" key="1">
    <source>
        <dbReference type="EMBL" id="ODS33628.1"/>
    </source>
</evidence>